<feature type="transmembrane region" description="Helical" evidence="5">
    <location>
        <begin position="141"/>
        <end position="163"/>
    </location>
</feature>
<comment type="subcellular location">
    <subcellularLocation>
        <location evidence="1">Membrane</location>
        <topology evidence="1">Multi-pass membrane protein</topology>
    </subcellularLocation>
</comment>
<evidence type="ECO:0000256" key="1">
    <source>
        <dbReference type="ARBA" id="ARBA00004141"/>
    </source>
</evidence>
<evidence type="ECO:0000256" key="4">
    <source>
        <dbReference type="ARBA" id="ARBA00023136"/>
    </source>
</evidence>
<gene>
    <name evidence="7" type="ORF">Loak_0001</name>
</gene>
<name>A0A0W0XJY5_9GAMM</name>
<feature type="transmembrane region" description="Helical" evidence="5">
    <location>
        <begin position="12"/>
        <end position="33"/>
    </location>
</feature>
<proteinExistence type="predicted"/>
<dbReference type="GO" id="GO:0016020">
    <property type="term" value="C:membrane"/>
    <property type="evidence" value="ECO:0007669"/>
    <property type="project" value="UniProtKB-SubCell"/>
</dbReference>
<dbReference type="Pfam" id="PF13515">
    <property type="entry name" value="FUSC_2"/>
    <property type="match status" value="1"/>
</dbReference>
<evidence type="ECO:0000313" key="7">
    <source>
        <dbReference type="EMBL" id="KTD44752.1"/>
    </source>
</evidence>
<feature type="transmembrane region" description="Helical" evidence="5">
    <location>
        <begin position="112"/>
        <end position="129"/>
    </location>
</feature>
<accession>A0A0W0XJY5</accession>
<dbReference type="AlphaFoldDB" id="A0A0W0XJY5"/>
<dbReference type="Proteomes" id="UP000054858">
    <property type="component" value="Unassembled WGS sequence"/>
</dbReference>
<feature type="transmembrane region" description="Helical" evidence="5">
    <location>
        <begin position="39"/>
        <end position="58"/>
    </location>
</feature>
<feature type="domain" description="Integral membrane bound transporter" evidence="6">
    <location>
        <begin position="25"/>
        <end position="157"/>
    </location>
</feature>
<evidence type="ECO:0000256" key="5">
    <source>
        <dbReference type="SAM" id="Phobius"/>
    </source>
</evidence>
<keyword evidence="4 5" id="KW-0472">Membrane</keyword>
<protein>
    <recommendedName>
        <fullName evidence="6">Integral membrane bound transporter domain-containing protein</fullName>
    </recommendedName>
</protein>
<organism evidence="7 8">
    <name type="scientific">Legionella oakridgensis</name>
    <dbReference type="NCBI Taxonomy" id="29423"/>
    <lineage>
        <taxon>Bacteria</taxon>
        <taxon>Pseudomonadati</taxon>
        <taxon>Pseudomonadota</taxon>
        <taxon>Gammaproteobacteria</taxon>
        <taxon>Legionellales</taxon>
        <taxon>Legionellaceae</taxon>
        <taxon>Legionella</taxon>
    </lineage>
</organism>
<sequence length="293" mass="34142">MQHALALKKRLEYARFSHLLIMFIIAVMIYAFSTLPHKWWIFLTILVISSGVEPGLIIRRSIHRIGGTLLALLFLIPLLYFLQLNYRLIPVFFIVAVIGMAVTSLNPGRYDICVFFITVVVFLLVAQTVEVVTPEGPVEMVLNRGICTIIGIMIIIAGDYFLFRAYRYSQKLYLYHQLMVYDFLRDIIVKIEQARLQEINSFQFIEQLRNEFNEHFAPIAISSENLKLDLKASAEMKQQVEIFQETIWKIRRLVFALCFSEVILPSPMATREHLHRYHQLMTKAHDALIHSEH</sequence>
<dbReference type="RefSeq" id="WP_025385095.1">
    <property type="nucleotide sequence ID" value="NZ_LCUA01000031.1"/>
</dbReference>
<dbReference type="InterPro" id="IPR049453">
    <property type="entry name" value="Memb_transporter_dom"/>
</dbReference>
<dbReference type="PATRIC" id="fig|29423.5.peg.1"/>
<evidence type="ECO:0000256" key="3">
    <source>
        <dbReference type="ARBA" id="ARBA00022989"/>
    </source>
</evidence>
<feature type="transmembrane region" description="Helical" evidence="5">
    <location>
        <begin position="65"/>
        <end position="82"/>
    </location>
</feature>
<reference evidence="7 8" key="1">
    <citation type="submission" date="2015-11" db="EMBL/GenBank/DDBJ databases">
        <title>Genomic analysis of 38 Legionella species identifies large and diverse effector repertoires.</title>
        <authorList>
            <person name="Burstein D."/>
            <person name="Amaro F."/>
            <person name="Zusman T."/>
            <person name="Lifshitz Z."/>
            <person name="Cohen O."/>
            <person name="Gilbert J.A."/>
            <person name="Pupko T."/>
            <person name="Shuman H.A."/>
            <person name="Segal G."/>
        </authorList>
    </citation>
    <scope>NUCLEOTIDE SEQUENCE [LARGE SCALE GENOMIC DNA]</scope>
    <source>
        <strain evidence="7 8">Oak Ridge-10</strain>
    </source>
</reference>
<keyword evidence="3 5" id="KW-1133">Transmembrane helix</keyword>
<evidence type="ECO:0000256" key="2">
    <source>
        <dbReference type="ARBA" id="ARBA00022692"/>
    </source>
</evidence>
<feature type="transmembrane region" description="Helical" evidence="5">
    <location>
        <begin position="88"/>
        <end position="105"/>
    </location>
</feature>
<comment type="caution">
    <text evidence="7">The sequence shown here is derived from an EMBL/GenBank/DDBJ whole genome shotgun (WGS) entry which is preliminary data.</text>
</comment>
<evidence type="ECO:0000259" key="6">
    <source>
        <dbReference type="Pfam" id="PF13515"/>
    </source>
</evidence>
<dbReference type="EMBL" id="LNYP01000001">
    <property type="protein sequence ID" value="KTD44752.1"/>
    <property type="molecule type" value="Genomic_DNA"/>
</dbReference>
<evidence type="ECO:0000313" key="8">
    <source>
        <dbReference type="Proteomes" id="UP000054858"/>
    </source>
</evidence>
<keyword evidence="2 5" id="KW-0812">Transmembrane</keyword>